<dbReference type="Proteomes" id="UP001201980">
    <property type="component" value="Unassembled WGS sequence"/>
</dbReference>
<evidence type="ECO:0000313" key="1">
    <source>
        <dbReference type="EMBL" id="KAJ2897669.1"/>
    </source>
</evidence>
<protein>
    <submittedName>
        <fullName evidence="1">Uncharacterized protein</fullName>
    </submittedName>
</protein>
<gene>
    <name evidence="1" type="ORF">MKZ38_004494</name>
</gene>
<proteinExistence type="predicted"/>
<comment type="caution">
    <text evidence="1">The sequence shown here is derived from an EMBL/GenBank/DDBJ whole genome shotgun (WGS) entry which is preliminary data.</text>
</comment>
<organism evidence="1 2">
    <name type="scientific">Zalerion maritima</name>
    <dbReference type="NCBI Taxonomy" id="339359"/>
    <lineage>
        <taxon>Eukaryota</taxon>
        <taxon>Fungi</taxon>
        <taxon>Dikarya</taxon>
        <taxon>Ascomycota</taxon>
        <taxon>Pezizomycotina</taxon>
        <taxon>Sordariomycetes</taxon>
        <taxon>Lulworthiomycetidae</taxon>
        <taxon>Lulworthiales</taxon>
        <taxon>Lulworthiaceae</taxon>
        <taxon>Zalerion</taxon>
    </lineage>
</organism>
<sequence length="134" mass="14617">MVDNQDGTATPEPMVAPLGILDPTEMVGSLARPPSVAGDAGATRLSSVSLYNHQELPLTNLKFPAPAPRKPVTAVVCRWNSWFFNACPDSRVMLGLCGFVDPMRAGWCEGERIRDAENITIRQLWLHTMLLAVA</sequence>
<keyword evidence="2" id="KW-1185">Reference proteome</keyword>
<dbReference type="EMBL" id="JAKWBI020000261">
    <property type="protein sequence ID" value="KAJ2897669.1"/>
    <property type="molecule type" value="Genomic_DNA"/>
</dbReference>
<accession>A0AAD5RM17</accession>
<name>A0AAD5RM17_9PEZI</name>
<reference evidence="1" key="1">
    <citation type="submission" date="2022-07" db="EMBL/GenBank/DDBJ databases">
        <title>Draft genome sequence of Zalerion maritima ATCC 34329, a (micro)plastics degrading marine fungus.</title>
        <authorList>
            <person name="Paco A."/>
            <person name="Goncalves M.F.M."/>
            <person name="Rocha-Santos T.A.P."/>
            <person name="Alves A."/>
        </authorList>
    </citation>
    <scope>NUCLEOTIDE SEQUENCE</scope>
    <source>
        <strain evidence="1">ATCC 34329</strain>
    </source>
</reference>
<dbReference type="AlphaFoldDB" id="A0AAD5RM17"/>
<evidence type="ECO:0000313" key="2">
    <source>
        <dbReference type="Proteomes" id="UP001201980"/>
    </source>
</evidence>